<dbReference type="AlphaFoldDB" id="A0A7R9K8P5"/>
<organism evidence="1">
    <name type="scientific">Timema genevievae</name>
    <name type="common">Walking stick</name>
    <dbReference type="NCBI Taxonomy" id="629358"/>
    <lineage>
        <taxon>Eukaryota</taxon>
        <taxon>Metazoa</taxon>
        <taxon>Ecdysozoa</taxon>
        <taxon>Arthropoda</taxon>
        <taxon>Hexapoda</taxon>
        <taxon>Insecta</taxon>
        <taxon>Pterygota</taxon>
        <taxon>Neoptera</taxon>
        <taxon>Polyneoptera</taxon>
        <taxon>Phasmatodea</taxon>
        <taxon>Timematodea</taxon>
        <taxon>Timematoidea</taxon>
        <taxon>Timematidae</taxon>
        <taxon>Timema</taxon>
    </lineage>
</organism>
<reference evidence="1" key="1">
    <citation type="submission" date="2020-11" db="EMBL/GenBank/DDBJ databases">
        <authorList>
            <person name="Tran Van P."/>
        </authorList>
    </citation>
    <scope>NUCLEOTIDE SEQUENCE</scope>
</reference>
<sequence length="109" mass="11824">MGSVDGALDQANTKVSVESVRLGLMNGNVALRFPKIKLGDIVTNVALTVNVYPKYDGSVDIETSDCQVEQKVNPCPILALNKKSFVKRKAKLLKRHLKSSTLPNGSVEL</sequence>
<proteinExistence type="predicted"/>
<evidence type="ECO:0000313" key="1">
    <source>
        <dbReference type="EMBL" id="CAD7606298.1"/>
    </source>
</evidence>
<accession>A0A7R9K8P5</accession>
<protein>
    <submittedName>
        <fullName evidence="1">Uncharacterized protein</fullName>
    </submittedName>
</protein>
<name>A0A7R9K8P5_TIMGE</name>
<dbReference type="EMBL" id="OE844823">
    <property type="protein sequence ID" value="CAD7606298.1"/>
    <property type="molecule type" value="Genomic_DNA"/>
</dbReference>
<gene>
    <name evidence="1" type="ORF">TGEB3V08_LOCUS9784</name>
</gene>